<keyword evidence="7 14" id="KW-0479">Metal-binding</keyword>
<organism evidence="15 16">
    <name type="scientific">Plutella xylostella</name>
    <name type="common">Diamondback moth</name>
    <name type="synonym">Plutella maculipennis</name>
    <dbReference type="NCBI Taxonomy" id="51655"/>
    <lineage>
        <taxon>Eukaryota</taxon>
        <taxon>Metazoa</taxon>
        <taxon>Ecdysozoa</taxon>
        <taxon>Arthropoda</taxon>
        <taxon>Hexapoda</taxon>
        <taxon>Insecta</taxon>
        <taxon>Pterygota</taxon>
        <taxon>Neoptera</taxon>
        <taxon>Endopterygota</taxon>
        <taxon>Lepidoptera</taxon>
        <taxon>Glossata</taxon>
        <taxon>Ditrysia</taxon>
        <taxon>Yponomeutoidea</taxon>
        <taxon>Plutellidae</taxon>
        <taxon>Plutella</taxon>
    </lineage>
</organism>
<evidence type="ECO:0000256" key="7">
    <source>
        <dbReference type="ARBA" id="ARBA00022723"/>
    </source>
</evidence>
<keyword evidence="8" id="KW-0256">Endoplasmic reticulum</keyword>
<dbReference type="InterPro" id="IPR002401">
    <property type="entry name" value="Cyt_P450_E_grp-I"/>
</dbReference>
<keyword evidence="16" id="KW-1185">Reference proteome</keyword>
<dbReference type="InterPro" id="IPR050196">
    <property type="entry name" value="Cytochrome_P450_Monoox"/>
</dbReference>
<dbReference type="InterPro" id="IPR036396">
    <property type="entry name" value="Cyt_P450_sf"/>
</dbReference>
<dbReference type="PANTHER" id="PTHR24291">
    <property type="entry name" value="CYTOCHROME P450 FAMILY 4"/>
    <property type="match status" value="1"/>
</dbReference>
<dbReference type="InterPro" id="IPR001128">
    <property type="entry name" value="Cyt_P450"/>
</dbReference>
<comment type="subcellular location">
    <subcellularLocation>
        <location evidence="4">Endoplasmic reticulum membrane</location>
        <topology evidence="4">Peripheral membrane protein</topology>
    </subcellularLocation>
    <subcellularLocation>
        <location evidence="3">Microsome membrane</location>
        <topology evidence="3">Peripheral membrane protein</topology>
    </subcellularLocation>
</comment>
<evidence type="ECO:0000256" key="11">
    <source>
        <dbReference type="ARBA" id="ARBA00023004"/>
    </source>
</evidence>
<keyword evidence="6 14" id="KW-0349">Heme</keyword>
<dbReference type="Gene3D" id="1.10.630.10">
    <property type="entry name" value="Cytochrome P450"/>
    <property type="match status" value="1"/>
</dbReference>
<reference evidence="15 16" key="1">
    <citation type="submission" date="2021-06" db="EMBL/GenBank/DDBJ databases">
        <title>A haploid diamondback moth (Plutella xylostella L.) genome assembly resolves 31 chromosomes and identifies a diamide resistance mutation.</title>
        <authorList>
            <person name="Ward C.M."/>
            <person name="Perry K.D."/>
            <person name="Baker G."/>
            <person name="Powis K."/>
            <person name="Heckel D.G."/>
            <person name="Baxter S.W."/>
        </authorList>
    </citation>
    <scope>NUCLEOTIDE SEQUENCE [LARGE SCALE GENOMIC DNA]</scope>
    <source>
        <strain evidence="15 16">LV</strain>
        <tissue evidence="15">Single pupa</tissue>
    </source>
</reference>
<sequence>MWLLLTLSAFSAIAFVLLRLLAYFRYVKKCSLIPTLGDSLPVIGHAHHLIIKDTVEIVDFIAGKCRESNQVGGVSKIWIGPYPLMLITDPDDALTVANTCYQKPYVYKFADAWVGDGLATALLTTTWRKHRKLLNPSFSQQCLNGFLQIFNEQAAALARDLAPHAGGGPFDHNRYIMSNAFDGICKTTFGKPDGILDKGSSTEDYKKAVDTIVHVCMQRILTLWMHFDVVFKFSKLRAEEEKAVKTLRGTSWDALKKTQSAVGQENKKLDDRFQPFINSLIDLIADGSMTEKEIQEELDTLIFAGHDTSATQLLYVLMAIGSYPDVQEKIYKELQEVFGDSTRDVTKDDFRRLEYLEAVLKEVMRLYPIAPIILRDIDQDVKCKNVTIPSGSTAFIGLWGVNRSGAWGADADQFDPGRWLEPARLPASPAAFASFSIGKRGCIGKTYAMMSMKTTLVHLLRRYRLKADISKLQVQLVLMLKPVSGCEISIESRDAEKKCN</sequence>
<evidence type="ECO:0000313" key="15">
    <source>
        <dbReference type="EMBL" id="KAG7297371.1"/>
    </source>
</evidence>
<keyword evidence="9" id="KW-0492">Microsome</keyword>
<dbReference type="InterPro" id="IPR017972">
    <property type="entry name" value="Cyt_P450_CS"/>
</dbReference>
<evidence type="ECO:0000256" key="3">
    <source>
        <dbReference type="ARBA" id="ARBA00004174"/>
    </source>
</evidence>
<evidence type="ECO:0000256" key="6">
    <source>
        <dbReference type="ARBA" id="ARBA00022617"/>
    </source>
</evidence>
<dbReference type="PRINTS" id="PR00463">
    <property type="entry name" value="EP450I"/>
</dbReference>
<dbReference type="PANTHER" id="PTHR24291:SF189">
    <property type="entry name" value="CYTOCHROME P450 4C3-RELATED"/>
    <property type="match status" value="1"/>
</dbReference>
<dbReference type="EMBL" id="JAHIBW010000026">
    <property type="protein sequence ID" value="KAG7297371.1"/>
    <property type="molecule type" value="Genomic_DNA"/>
</dbReference>
<evidence type="ECO:0000256" key="8">
    <source>
        <dbReference type="ARBA" id="ARBA00022824"/>
    </source>
</evidence>
<evidence type="ECO:0000256" key="13">
    <source>
        <dbReference type="ARBA" id="ARBA00023136"/>
    </source>
</evidence>
<dbReference type="Proteomes" id="UP000823941">
    <property type="component" value="Chromosome 26"/>
</dbReference>
<proteinExistence type="inferred from homology"/>
<evidence type="ECO:0000256" key="2">
    <source>
        <dbReference type="ARBA" id="ARBA00003690"/>
    </source>
</evidence>
<evidence type="ECO:0008006" key="17">
    <source>
        <dbReference type="Google" id="ProtNLM"/>
    </source>
</evidence>
<evidence type="ECO:0000313" key="16">
    <source>
        <dbReference type="Proteomes" id="UP000823941"/>
    </source>
</evidence>
<name>A0ABQ7PWM1_PLUXY</name>
<evidence type="ECO:0000256" key="14">
    <source>
        <dbReference type="RuleBase" id="RU000461"/>
    </source>
</evidence>
<keyword evidence="11 14" id="KW-0408">Iron</keyword>
<evidence type="ECO:0000256" key="9">
    <source>
        <dbReference type="ARBA" id="ARBA00022848"/>
    </source>
</evidence>
<dbReference type="PRINTS" id="PR00385">
    <property type="entry name" value="P450"/>
</dbReference>
<keyword evidence="13" id="KW-0472">Membrane</keyword>
<dbReference type="SUPFAM" id="SSF48264">
    <property type="entry name" value="Cytochrome P450"/>
    <property type="match status" value="1"/>
</dbReference>
<dbReference type="Pfam" id="PF00067">
    <property type="entry name" value="p450"/>
    <property type="match status" value="1"/>
</dbReference>
<comment type="cofactor">
    <cofactor evidence="1">
        <name>heme</name>
        <dbReference type="ChEBI" id="CHEBI:30413"/>
    </cofactor>
</comment>
<evidence type="ECO:0000256" key="4">
    <source>
        <dbReference type="ARBA" id="ARBA00004406"/>
    </source>
</evidence>
<comment type="caution">
    <text evidence="15">The sequence shown here is derived from an EMBL/GenBank/DDBJ whole genome shotgun (WGS) entry which is preliminary data.</text>
</comment>
<accession>A0ABQ7PWM1</accession>
<protein>
    <recommendedName>
        <fullName evidence="17">Cytochrome P450</fullName>
    </recommendedName>
</protein>
<keyword evidence="10 14" id="KW-0560">Oxidoreductase</keyword>
<comment type="function">
    <text evidence="2">May be involved in the metabolism of insect hormones and in the breakdown of synthetic insecticides.</text>
</comment>
<dbReference type="PROSITE" id="PS00086">
    <property type="entry name" value="CYTOCHROME_P450"/>
    <property type="match status" value="1"/>
</dbReference>
<evidence type="ECO:0000256" key="10">
    <source>
        <dbReference type="ARBA" id="ARBA00023002"/>
    </source>
</evidence>
<evidence type="ECO:0000256" key="1">
    <source>
        <dbReference type="ARBA" id="ARBA00001971"/>
    </source>
</evidence>
<comment type="similarity">
    <text evidence="5 14">Belongs to the cytochrome P450 family.</text>
</comment>
<gene>
    <name evidence="15" type="ORF">JYU34_019347</name>
</gene>
<evidence type="ECO:0000256" key="12">
    <source>
        <dbReference type="ARBA" id="ARBA00023033"/>
    </source>
</evidence>
<keyword evidence="12 14" id="KW-0503">Monooxygenase</keyword>
<evidence type="ECO:0000256" key="5">
    <source>
        <dbReference type="ARBA" id="ARBA00010617"/>
    </source>
</evidence>